<name>A0ABS2EY73_9BACE</name>
<dbReference type="Gene3D" id="3.30.70.100">
    <property type="match status" value="1"/>
</dbReference>
<accession>A0ABS2EY73</accession>
<protein>
    <submittedName>
        <fullName evidence="2">Antibiotic biosynthesis monooxygenase</fullName>
    </submittedName>
</protein>
<keyword evidence="2" id="KW-0560">Oxidoreductase</keyword>
<dbReference type="PANTHER" id="PTHR33336">
    <property type="entry name" value="QUINOL MONOOXYGENASE YGIN-RELATED"/>
    <property type="match status" value="1"/>
</dbReference>
<keyword evidence="3" id="KW-1185">Reference proteome</keyword>
<keyword evidence="2" id="KW-0503">Monooxygenase</keyword>
<dbReference type="SUPFAM" id="SSF54909">
    <property type="entry name" value="Dimeric alpha+beta barrel"/>
    <property type="match status" value="1"/>
</dbReference>
<dbReference type="RefSeq" id="WP_204477002.1">
    <property type="nucleotide sequence ID" value="NZ_CATVUC010000010.1"/>
</dbReference>
<comment type="caution">
    <text evidence="2">The sequence shown here is derived from an EMBL/GenBank/DDBJ whole genome shotgun (WGS) entry which is preliminary data.</text>
</comment>
<evidence type="ECO:0000313" key="3">
    <source>
        <dbReference type="Proteomes" id="UP000703295"/>
    </source>
</evidence>
<dbReference type="InterPro" id="IPR007138">
    <property type="entry name" value="ABM_dom"/>
</dbReference>
<sequence length="91" mass="10226">MIRLNVFIQVEDKNYDQVVTAAKELVAASLKDNGCVAYDLFQSSTRKDVLMICETWKDAASLTAHEQSAHFTTLVPKIQGLAAMKLEKFEF</sequence>
<proteinExistence type="predicted"/>
<dbReference type="InterPro" id="IPR011008">
    <property type="entry name" value="Dimeric_a/b-barrel"/>
</dbReference>
<dbReference type="EMBL" id="JACJJW010000050">
    <property type="protein sequence ID" value="MBM6759637.1"/>
    <property type="molecule type" value="Genomic_DNA"/>
</dbReference>
<dbReference type="Proteomes" id="UP000703295">
    <property type="component" value="Unassembled WGS sequence"/>
</dbReference>
<dbReference type="Pfam" id="PF03992">
    <property type="entry name" value="ABM"/>
    <property type="match status" value="1"/>
</dbReference>
<feature type="domain" description="ABM" evidence="1">
    <location>
        <begin position="2"/>
        <end position="91"/>
    </location>
</feature>
<gene>
    <name evidence="2" type="ORF">H6A31_13265</name>
</gene>
<reference evidence="2 3" key="1">
    <citation type="journal article" date="2021" name="Sci. Rep.">
        <title>The distribution of antibiotic resistance genes in chicken gut microbiota commensals.</title>
        <authorList>
            <person name="Juricova H."/>
            <person name="Matiasovicova J."/>
            <person name="Kubasova T."/>
            <person name="Cejkova D."/>
            <person name="Rychlik I."/>
        </authorList>
    </citation>
    <scope>NUCLEOTIDE SEQUENCE [LARGE SCALE GENOMIC DNA]</scope>
    <source>
        <strain evidence="2 3">An801</strain>
    </source>
</reference>
<dbReference type="InterPro" id="IPR050744">
    <property type="entry name" value="AI-2_Isomerase_LsrG"/>
</dbReference>
<organism evidence="2 3">
    <name type="scientific">Bacteroides mediterraneensis</name>
    <dbReference type="NCBI Taxonomy" id="1841856"/>
    <lineage>
        <taxon>Bacteria</taxon>
        <taxon>Pseudomonadati</taxon>
        <taxon>Bacteroidota</taxon>
        <taxon>Bacteroidia</taxon>
        <taxon>Bacteroidales</taxon>
        <taxon>Bacteroidaceae</taxon>
        <taxon>Bacteroides</taxon>
    </lineage>
</organism>
<evidence type="ECO:0000313" key="2">
    <source>
        <dbReference type="EMBL" id="MBM6759637.1"/>
    </source>
</evidence>
<dbReference type="PROSITE" id="PS51725">
    <property type="entry name" value="ABM"/>
    <property type="match status" value="1"/>
</dbReference>
<dbReference type="PANTHER" id="PTHR33336:SF3">
    <property type="entry name" value="ABM DOMAIN-CONTAINING PROTEIN"/>
    <property type="match status" value="1"/>
</dbReference>
<evidence type="ECO:0000259" key="1">
    <source>
        <dbReference type="PROSITE" id="PS51725"/>
    </source>
</evidence>
<dbReference type="GO" id="GO:0004497">
    <property type="term" value="F:monooxygenase activity"/>
    <property type="evidence" value="ECO:0007669"/>
    <property type="project" value="UniProtKB-KW"/>
</dbReference>